<dbReference type="Pfam" id="PF13649">
    <property type="entry name" value="Methyltransf_25"/>
    <property type="match status" value="1"/>
</dbReference>
<evidence type="ECO:0000256" key="9">
    <source>
        <dbReference type="SAM" id="MobiDB-lite"/>
    </source>
</evidence>
<proteinExistence type="predicted"/>
<evidence type="ECO:0000256" key="2">
    <source>
        <dbReference type="ARBA" id="ARBA00005189"/>
    </source>
</evidence>
<dbReference type="PANTHER" id="PTHR44307">
    <property type="entry name" value="PHOSPHOETHANOLAMINE METHYLTRANSFERASE"/>
    <property type="match status" value="1"/>
</dbReference>
<comment type="catalytic activity">
    <reaction evidence="8">
        <text>N-methylethanolamine phosphate + S-adenosyl-L-methionine = N,N-dimethylethanolamine phosphate + S-adenosyl-L-homocysteine + H(+)</text>
        <dbReference type="Rhea" id="RHEA:25321"/>
        <dbReference type="ChEBI" id="CHEBI:15378"/>
        <dbReference type="ChEBI" id="CHEBI:57781"/>
        <dbReference type="ChEBI" id="CHEBI:57856"/>
        <dbReference type="ChEBI" id="CHEBI:58641"/>
        <dbReference type="ChEBI" id="CHEBI:59789"/>
        <dbReference type="EC" id="2.1.1.103"/>
    </reaction>
    <physiologicalReaction direction="left-to-right" evidence="8">
        <dbReference type="Rhea" id="RHEA:25322"/>
    </physiologicalReaction>
</comment>
<feature type="compositionally biased region" description="Low complexity" evidence="9">
    <location>
        <begin position="344"/>
        <end position="362"/>
    </location>
</feature>
<keyword evidence="3" id="KW-0489">Methyltransferase</keyword>
<comment type="pathway">
    <text evidence="1">Phospholipid metabolism; phosphatidylcholine biosynthesis.</text>
</comment>
<keyword evidence="12" id="KW-1185">Reference proteome</keyword>
<accession>A0ABY8UTZ6</accession>
<reference evidence="11 12" key="1">
    <citation type="submission" date="2023-05" db="EMBL/GenBank/DDBJ databases">
        <title>A 100% complete, gapless, phased diploid assembly of the Scenedesmus obliquus UTEX 3031 genome.</title>
        <authorList>
            <person name="Biondi T.C."/>
            <person name="Hanschen E.R."/>
            <person name="Kwon T."/>
            <person name="Eng W."/>
            <person name="Kruse C.P.S."/>
            <person name="Koehler S.I."/>
            <person name="Kunde Y."/>
            <person name="Gleasner C.D."/>
            <person name="You Mak K.T."/>
            <person name="Polle J."/>
            <person name="Hovde B.T."/>
            <person name="Starkenburg S.R."/>
        </authorList>
    </citation>
    <scope>NUCLEOTIDE SEQUENCE [LARGE SCALE GENOMIC DNA]</scope>
    <source>
        <strain evidence="11 12">DOE0152z</strain>
    </source>
</reference>
<dbReference type="Proteomes" id="UP001244341">
    <property type="component" value="Chromosome 17b"/>
</dbReference>
<evidence type="ECO:0000256" key="3">
    <source>
        <dbReference type="ARBA" id="ARBA00022603"/>
    </source>
</evidence>
<evidence type="ECO:0000259" key="10">
    <source>
        <dbReference type="Pfam" id="PF13649"/>
    </source>
</evidence>
<dbReference type="Gene3D" id="3.40.50.150">
    <property type="entry name" value="Vaccinia Virus protein VP39"/>
    <property type="match status" value="2"/>
</dbReference>
<evidence type="ECO:0000256" key="8">
    <source>
        <dbReference type="ARBA" id="ARBA00047841"/>
    </source>
</evidence>
<dbReference type="EMBL" id="CP126224">
    <property type="protein sequence ID" value="WIA23807.1"/>
    <property type="molecule type" value="Genomic_DNA"/>
</dbReference>
<evidence type="ECO:0000256" key="7">
    <source>
        <dbReference type="ARBA" id="ARBA00047622"/>
    </source>
</evidence>
<protein>
    <recommendedName>
        <fullName evidence="5">phosphoethanolamine N-methyltransferase</fullName>
        <ecNumber evidence="5">2.1.1.103</ecNumber>
    </recommendedName>
</protein>
<comment type="pathway">
    <text evidence="2">Lipid metabolism.</text>
</comment>
<evidence type="ECO:0000313" key="11">
    <source>
        <dbReference type="EMBL" id="WIA23807.1"/>
    </source>
</evidence>
<evidence type="ECO:0000256" key="6">
    <source>
        <dbReference type="ARBA" id="ARBA00047619"/>
    </source>
</evidence>
<gene>
    <name evidence="11" type="ORF">OEZ85_013481</name>
</gene>
<organism evidence="11 12">
    <name type="scientific">Tetradesmus obliquus</name>
    <name type="common">Green alga</name>
    <name type="synonym">Acutodesmus obliquus</name>
    <dbReference type="NCBI Taxonomy" id="3088"/>
    <lineage>
        <taxon>Eukaryota</taxon>
        <taxon>Viridiplantae</taxon>
        <taxon>Chlorophyta</taxon>
        <taxon>core chlorophytes</taxon>
        <taxon>Chlorophyceae</taxon>
        <taxon>CS clade</taxon>
        <taxon>Sphaeropleales</taxon>
        <taxon>Scenedesmaceae</taxon>
        <taxon>Tetradesmus</taxon>
    </lineage>
</organism>
<dbReference type="SUPFAM" id="SSF53335">
    <property type="entry name" value="S-adenosyl-L-methionine-dependent methyltransferases"/>
    <property type="match status" value="2"/>
</dbReference>
<dbReference type="InterPro" id="IPR041698">
    <property type="entry name" value="Methyltransf_25"/>
</dbReference>
<keyword evidence="4" id="KW-0808">Transferase</keyword>
<feature type="domain" description="Methyltransferase" evidence="10">
    <location>
        <begin position="60"/>
        <end position="153"/>
    </location>
</feature>
<feature type="region of interest" description="Disordered" evidence="9">
    <location>
        <begin position="344"/>
        <end position="368"/>
    </location>
</feature>
<evidence type="ECO:0000313" key="12">
    <source>
        <dbReference type="Proteomes" id="UP001244341"/>
    </source>
</evidence>
<sequence>MAAQAEPTQAERDAQKLYWLEHSSQPTVEAMMLDSKAAEIDQLERPEVLSTLGSVAGKRVLELGAGIGRFTGELAKTAKHVMACDFMEVSIAENRRQHEALGNVSFMVADVTELEQEAGAYDVVFSNWLLMYLSDAEVKALAAKVLRWLAPGGVLFFRESCFRPSGDRPRKGNPTHYRNPRDYFAMFDGAELVSADSSSSCHLQLVCCKCVDTYVTVKKNQNQICWKFQKVETPHPRPPLYRTFLDTQQYSDASIALYEAVYGRGFVSPGGQRVSQQLMDSLELQPGMTLLDVGCGIGGNAFLAADTYGCHVHGIDLSVNMILVAIERAAAAIASSRSSSGGGAAAAAANGSSSSSGNGVISPRQQQQVPHDVTFEVADVLTRDFQQGSFDVCVSRDSLLHVQGKQALFSRLFRWLKPGGRLLVTDYCQPSTADFSPSPGFAAYIAKHRYSLLSVEAYGQQLAAAGFAEVQAEDCTAELIATLEAELAGLQAGKEEFTAKFSADEYEVLTSRWREKLARAQAGEQRWGKLTAVKPLQ</sequence>
<dbReference type="Pfam" id="PF13489">
    <property type="entry name" value="Methyltransf_23"/>
    <property type="match status" value="1"/>
</dbReference>
<dbReference type="PANTHER" id="PTHR44307:SF2">
    <property type="entry name" value="PHOSPHOETHANOLAMINE METHYLTRANSFERASE ISOFORM X1"/>
    <property type="match status" value="1"/>
</dbReference>
<comment type="catalytic activity">
    <reaction evidence="7">
        <text>phosphoethanolamine + S-adenosyl-L-methionine = N-methylethanolamine phosphate + S-adenosyl-L-homocysteine + H(+)</text>
        <dbReference type="Rhea" id="RHEA:20365"/>
        <dbReference type="ChEBI" id="CHEBI:15378"/>
        <dbReference type="ChEBI" id="CHEBI:57781"/>
        <dbReference type="ChEBI" id="CHEBI:57856"/>
        <dbReference type="ChEBI" id="CHEBI:58190"/>
        <dbReference type="ChEBI" id="CHEBI:59789"/>
        <dbReference type="EC" id="2.1.1.103"/>
    </reaction>
    <physiologicalReaction direction="left-to-right" evidence="7">
        <dbReference type="Rhea" id="RHEA:20366"/>
    </physiologicalReaction>
</comment>
<dbReference type="CDD" id="cd02440">
    <property type="entry name" value="AdoMet_MTases"/>
    <property type="match status" value="2"/>
</dbReference>
<name>A0ABY8UTZ6_TETOB</name>
<evidence type="ECO:0000256" key="4">
    <source>
        <dbReference type="ARBA" id="ARBA00022679"/>
    </source>
</evidence>
<evidence type="ECO:0000256" key="5">
    <source>
        <dbReference type="ARBA" id="ARBA00035674"/>
    </source>
</evidence>
<comment type="catalytic activity">
    <reaction evidence="6">
        <text>N,N-dimethylethanolamine phosphate + S-adenosyl-L-methionine = phosphocholine + S-adenosyl-L-homocysteine + H(+)</text>
        <dbReference type="Rhea" id="RHEA:25325"/>
        <dbReference type="ChEBI" id="CHEBI:15378"/>
        <dbReference type="ChEBI" id="CHEBI:57856"/>
        <dbReference type="ChEBI" id="CHEBI:58641"/>
        <dbReference type="ChEBI" id="CHEBI:59789"/>
        <dbReference type="ChEBI" id="CHEBI:295975"/>
        <dbReference type="EC" id="2.1.1.103"/>
    </reaction>
    <physiologicalReaction direction="left-to-right" evidence="6">
        <dbReference type="Rhea" id="RHEA:25326"/>
    </physiologicalReaction>
</comment>
<dbReference type="InterPro" id="IPR029063">
    <property type="entry name" value="SAM-dependent_MTases_sf"/>
</dbReference>
<dbReference type="EC" id="2.1.1.103" evidence="5"/>
<evidence type="ECO:0000256" key="1">
    <source>
        <dbReference type="ARBA" id="ARBA00004969"/>
    </source>
</evidence>